<dbReference type="EMBL" id="JBHUCO010000015">
    <property type="protein sequence ID" value="MFD1519043.1"/>
    <property type="molecule type" value="Genomic_DNA"/>
</dbReference>
<dbReference type="RefSeq" id="WP_344718465.1">
    <property type="nucleotide sequence ID" value="NZ_BAAAUS010000001.1"/>
</dbReference>
<dbReference type="PANTHER" id="PTHR47197">
    <property type="entry name" value="PROTEIN NIRF"/>
    <property type="match status" value="1"/>
</dbReference>
<feature type="region of interest" description="Disordered" evidence="4">
    <location>
        <begin position="795"/>
        <end position="844"/>
    </location>
</feature>
<dbReference type="Pfam" id="PF21783">
    <property type="entry name" value="YNCE"/>
    <property type="match status" value="1"/>
</dbReference>
<dbReference type="SUPFAM" id="SSF50974">
    <property type="entry name" value="Nitrous oxide reductase, N-terminal domain"/>
    <property type="match status" value="1"/>
</dbReference>
<organism evidence="7 8">
    <name type="scientific">Pseudonocardia yunnanensis</name>
    <dbReference type="NCBI Taxonomy" id="58107"/>
    <lineage>
        <taxon>Bacteria</taxon>
        <taxon>Bacillati</taxon>
        <taxon>Actinomycetota</taxon>
        <taxon>Actinomycetes</taxon>
        <taxon>Pseudonocardiales</taxon>
        <taxon>Pseudonocardiaceae</taxon>
        <taxon>Pseudonocardia</taxon>
    </lineage>
</organism>
<dbReference type="Proteomes" id="UP001597114">
    <property type="component" value="Unassembled WGS sequence"/>
</dbReference>
<gene>
    <name evidence="7" type="ORF">ACFSJD_16225</name>
</gene>
<dbReference type="InterPro" id="IPR011045">
    <property type="entry name" value="N2O_reductase_N"/>
</dbReference>
<evidence type="ECO:0000256" key="3">
    <source>
        <dbReference type="ARBA" id="ARBA00023026"/>
    </source>
</evidence>
<dbReference type="PANTHER" id="PTHR47197:SF3">
    <property type="entry name" value="DIHYDRO-HEME D1 DEHYDROGENASE"/>
    <property type="match status" value="1"/>
</dbReference>
<evidence type="ECO:0000256" key="4">
    <source>
        <dbReference type="SAM" id="MobiDB-lite"/>
    </source>
</evidence>
<keyword evidence="3" id="KW-0843">Virulence</keyword>
<feature type="signal peptide" evidence="5">
    <location>
        <begin position="1"/>
        <end position="28"/>
    </location>
</feature>
<dbReference type="InterPro" id="IPR048433">
    <property type="entry name" value="YNCE-like_beta-prop"/>
</dbReference>
<sequence>MVMRCGHRSITAAAVLAVTLTIGGTAAAATPPQPGPDPNGPTLTPIGFTVTPAGQQTDLGDLPLGEALSPDGSHLVVSNDGQGVQSLQLIDTSTGDVSQTVDYPDPAALYTGLAFSPDGHTLYASGGGNNVVRSYGVGDHGLAANGSFALPTSTPKGAKVNPFPAGIAVTPDGGRLVVADQQADAVSVIDVGTSAVHTIAAGHRPYGVALSKDGRTAYVTSQGGNDVAVVDVSGATPVAQRSIRVGTHPNKIIASADGSTLYVANGDSDEVSVIDTASDKVTRTINLAPYPDAPVGSNPDALALSQDGHTLYVANAGNNDVAAVDTGTGAVNGLIPTGWYPTSIVMHGNQMLVTNAKGLGAGPNNGPGHPNPYSTFLPADQYSGSMMVGTLSAIPTPDPAQLQTWTQQVRTNDGFADGAAVRGGDQGMSIIPRHPGEQTPIKHVIFIVRENRTYDQEFGNLGKGNGDPSLDLFGDESAPNSRNLEKTFGDFDNFYADAEVSAQGWNWTVAANSNPYSEQVWPGNYSDRNAPYPSESSDPAIAPNRDPAKAYIWDRLAENHVSFRNYGYYVDTLKDGRSKATDSVLAAHTDPNYRGWDLSCPDSPGTFKPVPSAHCLSPRYAEWKKEYDRYVSNNDLPTVELLRLGNDHNAGTKTGSPTPRAYVADNDWAVGQVVDTVSHSKYWGSTAIFVTEDDAQDGPDHVDAHRTVAEVISPYSQTGKVDSTFYSTASMLRTMELILGLQPLTQFDAYATPMLAAFTSTPNLTPYTAVKPRQNMKEKNPANAPDAAISNAQPLSKEDQIDEQTFNEAIWHSVKGAGSVMPAPQHHVFPAPPPGAKDDDDDDN</sequence>
<dbReference type="InterPro" id="IPR051200">
    <property type="entry name" value="Host-pathogen_enzymatic-act"/>
</dbReference>
<feature type="domain" description="YNCE-like beta-propeller" evidence="6">
    <location>
        <begin position="164"/>
        <end position="292"/>
    </location>
</feature>
<keyword evidence="8" id="KW-1185">Reference proteome</keyword>
<evidence type="ECO:0000256" key="2">
    <source>
        <dbReference type="ARBA" id="ARBA00022801"/>
    </source>
</evidence>
<evidence type="ECO:0000313" key="8">
    <source>
        <dbReference type="Proteomes" id="UP001597114"/>
    </source>
</evidence>
<feature type="chain" id="PRO_5047541413" evidence="5">
    <location>
        <begin position="29"/>
        <end position="844"/>
    </location>
</feature>
<evidence type="ECO:0000256" key="1">
    <source>
        <dbReference type="ARBA" id="ARBA00022729"/>
    </source>
</evidence>
<dbReference type="InterPro" id="IPR007312">
    <property type="entry name" value="Phosphoesterase"/>
</dbReference>
<keyword evidence="2" id="KW-0378">Hydrolase</keyword>
<dbReference type="Gene3D" id="3.40.720.10">
    <property type="entry name" value="Alkaline Phosphatase, subunit A"/>
    <property type="match status" value="1"/>
</dbReference>
<evidence type="ECO:0000259" key="6">
    <source>
        <dbReference type="Pfam" id="PF21783"/>
    </source>
</evidence>
<dbReference type="InterPro" id="IPR017850">
    <property type="entry name" value="Alkaline_phosphatase_core_sf"/>
</dbReference>
<dbReference type="SUPFAM" id="SSF50952">
    <property type="entry name" value="Soluble quinoprotein glucose dehydrogenase"/>
    <property type="match status" value="1"/>
</dbReference>
<reference evidence="8" key="1">
    <citation type="journal article" date="2019" name="Int. J. Syst. Evol. Microbiol.">
        <title>The Global Catalogue of Microorganisms (GCM) 10K type strain sequencing project: providing services to taxonomists for standard genome sequencing and annotation.</title>
        <authorList>
            <consortium name="The Broad Institute Genomics Platform"/>
            <consortium name="The Broad Institute Genome Sequencing Center for Infectious Disease"/>
            <person name="Wu L."/>
            <person name="Ma J."/>
        </authorList>
    </citation>
    <scope>NUCLEOTIDE SEQUENCE [LARGE SCALE GENOMIC DNA]</scope>
    <source>
        <strain evidence="8">CCM 7043</strain>
    </source>
</reference>
<protein>
    <submittedName>
        <fullName evidence="7">Bifunctional YncE family protein/alkaline phosphatase family protein</fullName>
    </submittedName>
</protein>
<dbReference type="NCBIfam" id="TIGR02276">
    <property type="entry name" value="beta_rpt_yvtn"/>
    <property type="match status" value="3"/>
</dbReference>
<keyword evidence="1 5" id="KW-0732">Signal</keyword>
<accession>A0ABW4EUW8</accession>
<proteinExistence type="predicted"/>
<dbReference type="Pfam" id="PF04185">
    <property type="entry name" value="Phosphoesterase"/>
    <property type="match status" value="1"/>
</dbReference>
<evidence type="ECO:0000256" key="5">
    <source>
        <dbReference type="SAM" id="SignalP"/>
    </source>
</evidence>
<dbReference type="InterPro" id="IPR011964">
    <property type="entry name" value="YVTN_b-propeller_repeat"/>
</dbReference>
<name>A0ABW4EUW8_9PSEU</name>
<dbReference type="InterPro" id="IPR015943">
    <property type="entry name" value="WD40/YVTN_repeat-like_dom_sf"/>
</dbReference>
<evidence type="ECO:0000313" key="7">
    <source>
        <dbReference type="EMBL" id="MFD1519043.1"/>
    </source>
</evidence>
<dbReference type="InterPro" id="IPR011041">
    <property type="entry name" value="Quinoprot_gluc/sorb_DH_b-prop"/>
</dbReference>
<dbReference type="Gene3D" id="2.130.10.10">
    <property type="entry name" value="YVTN repeat-like/Quinoprotein amine dehydrogenase"/>
    <property type="match status" value="3"/>
</dbReference>
<comment type="caution">
    <text evidence="7">The sequence shown here is derived from an EMBL/GenBank/DDBJ whole genome shotgun (WGS) entry which is preliminary data.</text>
</comment>